<evidence type="ECO:0000313" key="4">
    <source>
        <dbReference type="Proteomes" id="UP001320876"/>
    </source>
</evidence>
<feature type="region of interest" description="Disordered" evidence="1">
    <location>
        <begin position="217"/>
        <end position="236"/>
    </location>
</feature>
<evidence type="ECO:0000313" key="3">
    <source>
        <dbReference type="EMBL" id="MCW1926263.1"/>
    </source>
</evidence>
<reference evidence="3 4" key="1">
    <citation type="submission" date="2022-10" db="EMBL/GenBank/DDBJ databases">
        <title>Luteolibacter arcticus strain CCTCC AB 2014275, whole genome shotgun sequencing project.</title>
        <authorList>
            <person name="Zhao G."/>
            <person name="Shen L."/>
        </authorList>
    </citation>
    <scope>NUCLEOTIDE SEQUENCE [LARGE SCALE GENOMIC DNA]</scope>
    <source>
        <strain evidence="3 4">CCTCC AB 2014275</strain>
    </source>
</reference>
<sequence length="236" mass="25814">MRSMTLAAWTIALCPLLLAGPEASTVVEESGSPAVDALVLGLVSKRPAPIPTGGRDPLSSFLGGAEWLNRSGRCATDEVEAAFQKLKEISPKEYPHLLKHRYDDRYSYSEIGPHGSPTRSGWTNCDVGDAVYEILCNEMSWVGGYKLREAPGGTDALPPHFSDYIEEHGGEAKWVESVSSLSRAEIDRRFLDWCIAKEEKVGFKDAAQRAEILEPYEKRKGSVGPPVPAEGEKPAR</sequence>
<name>A0ABT3GRV5_9BACT</name>
<evidence type="ECO:0000256" key="2">
    <source>
        <dbReference type="SAM" id="SignalP"/>
    </source>
</evidence>
<accession>A0ABT3GRV5</accession>
<feature type="signal peptide" evidence="2">
    <location>
        <begin position="1"/>
        <end position="19"/>
    </location>
</feature>
<dbReference type="RefSeq" id="WP_264490371.1">
    <property type="nucleotide sequence ID" value="NZ_JAPDDT010000023.1"/>
</dbReference>
<comment type="caution">
    <text evidence="3">The sequence shown here is derived from an EMBL/GenBank/DDBJ whole genome shotgun (WGS) entry which is preliminary data.</text>
</comment>
<keyword evidence="2" id="KW-0732">Signal</keyword>
<feature type="chain" id="PRO_5047451317" evidence="2">
    <location>
        <begin position="20"/>
        <end position="236"/>
    </location>
</feature>
<proteinExistence type="predicted"/>
<keyword evidence="4" id="KW-1185">Reference proteome</keyword>
<gene>
    <name evidence="3" type="ORF">OKA05_27160</name>
</gene>
<organism evidence="3 4">
    <name type="scientific">Luteolibacter arcticus</name>
    <dbReference type="NCBI Taxonomy" id="1581411"/>
    <lineage>
        <taxon>Bacteria</taxon>
        <taxon>Pseudomonadati</taxon>
        <taxon>Verrucomicrobiota</taxon>
        <taxon>Verrucomicrobiia</taxon>
        <taxon>Verrucomicrobiales</taxon>
        <taxon>Verrucomicrobiaceae</taxon>
        <taxon>Luteolibacter</taxon>
    </lineage>
</organism>
<protein>
    <submittedName>
        <fullName evidence="3">Uncharacterized protein</fullName>
    </submittedName>
</protein>
<dbReference type="EMBL" id="JAPDDT010000023">
    <property type="protein sequence ID" value="MCW1926263.1"/>
    <property type="molecule type" value="Genomic_DNA"/>
</dbReference>
<dbReference type="Proteomes" id="UP001320876">
    <property type="component" value="Unassembled WGS sequence"/>
</dbReference>
<evidence type="ECO:0000256" key="1">
    <source>
        <dbReference type="SAM" id="MobiDB-lite"/>
    </source>
</evidence>